<evidence type="ECO:0000256" key="2">
    <source>
        <dbReference type="PROSITE-ProRule" id="PRU00335"/>
    </source>
</evidence>
<gene>
    <name evidence="4" type="ORF">ACFFR3_29570</name>
</gene>
<proteinExistence type="predicted"/>
<feature type="DNA-binding region" description="H-T-H motif" evidence="2">
    <location>
        <begin position="28"/>
        <end position="47"/>
    </location>
</feature>
<dbReference type="InterPro" id="IPR009057">
    <property type="entry name" value="Homeodomain-like_sf"/>
</dbReference>
<keyword evidence="1 2" id="KW-0238">DNA-binding</keyword>
<dbReference type="EMBL" id="JBHMCF010000035">
    <property type="protein sequence ID" value="MFB9473664.1"/>
    <property type="molecule type" value="Genomic_DNA"/>
</dbReference>
<name>A0ABV5NVJ6_9ACTN</name>
<feature type="domain" description="HTH tetR-type" evidence="3">
    <location>
        <begin position="5"/>
        <end position="65"/>
    </location>
</feature>
<sequence>MAENRDRRDLLRDAAIEVLARQGGRGLTHRAVDHEAGLPEGTAKNYFANRDALLQGAAERCVERYWADLQVMKAASIQGRRHLVALLRELLDRALTANRSRVLAYIELHAEAARRPRLQETMAELTRADLALHLEAHKAADLPATRRSAAMVTMCVNSALTYLLTQPPETLTAYGLDDLDAFLTDLIDTVYPPAGR</sequence>
<dbReference type="SUPFAM" id="SSF46689">
    <property type="entry name" value="Homeodomain-like"/>
    <property type="match status" value="1"/>
</dbReference>
<dbReference type="RefSeq" id="WP_364384439.1">
    <property type="nucleotide sequence ID" value="NZ_JBHMCF010000035.1"/>
</dbReference>
<dbReference type="Pfam" id="PF17940">
    <property type="entry name" value="TetR_C_31"/>
    <property type="match status" value="1"/>
</dbReference>
<protein>
    <submittedName>
        <fullName evidence="4">TetR/AcrR family transcriptional regulator</fullName>
    </submittedName>
</protein>
<reference evidence="4 5" key="1">
    <citation type="submission" date="2024-09" db="EMBL/GenBank/DDBJ databases">
        <authorList>
            <person name="Sun Q."/>
            <person name="Mori K."/>
        </authorList>
    </citation>
    <scope>NUCLEOTIDE SEQUENCE [LARGE SCALE GENOMIC DNA]</scope>
    <source>
        <strain evidence="4 5">JCM 3324</strain>
    </source>
</reference>
<evidence type="ECO:0000259" key="3">
    <source>
        <dbReference type="PROSITE" id="PS50977"/>
    </source>
</evidence>
<dbReference type="InterPro" id="IPR041583">
    <property type="entry name" value="TetR_C_31"/>
</dbReference>
<accession>A0ABV5NVJ6</accession>
<dbReference type="Proteomes" id="UP001589568">
    <property type="component" value="Unassembled WGS sequence"/>
</dbReference>
<evidence type="ECO:0000256" key="1">
    <source>
        <dbReference type="ARBA" id="ARBA00023125"/>
    </source>
</evidence>
<organism evidence="4 5">
    <name type="scientific">Nonomuraea salmonea</name>
    <dbReference type="NCBI Taxonomy" id="46181"/>
    <lineage>
        <taxon>Bacteria</taxon>
        <taxon>Bacillati</taxon>
        <taxon>Actinomycetota</taxon>
        <taxon>Actinomycetes</taxon>
        <taxon>Streptosporangiales</taxon>
        <taxon>Streptosporangiaceae</taxon>
        <taxon>Nonomuraea</taxon>
    </lineage>
</organism>
<evidence type="ECO:0000313" key="5">
    <source>
        <dbReference type="Proteomes" id="UP001589568"/>
    </source>
</evidence>
<evidence type="ECO:0000313" key="4">
    <source>
        <dbReference type="EMBL" id="MFB9473664.1"/>
    </source>
</evidence>
<keyword evidence="5" id="KW-1185">Reference proteome</keyword>
<dbReference type="PROSITE" id="PS50977">
    <property type="entry name" value="HTH_TETR_2"/>
    <property type="match status" value="1"/>
</dbReference>
<comment type="caution">
    <text evidence="4">The sequence shown here is derived from an EMBL/GenBank/DDBJ whole genome shotgun (WGS) entry which is preliminary data.</text>
</comment>
<dbReference type="Gene3D" id="1.10.357.10">
    <property type="entry name" value="Tetracycline Repressor, domain 2"/>
    <property type="match status" value="1"/>
</dbReference>
<dbReference type="InterPro" id="IPR001647">
    <property type="entry name" value="HTH_TetR"/>
</dbReference>